<keyword evidence="8" id="KW-1185">Reference proteome</keyword>
<evidence type="ECO:0000259" key="7">
    <source>
        <dbReference type="PROSITE" id="PS50262"/>
    </source>
</evidence>
<dbReference type="InterPro" id="IPR000276">
    <property type="entry name" value="GPCR_Rhodpsn"/>
</dbReference>
<keyword evidence="5" id="KW-0297">G-protein coupled receptor</keyword>
<feature type="transmembrane region" description="Helical" evidence="6">
    <location>
        <begin position="181"/>
        <end position="203"/>
    </location>
</feature>
<sequence>METNTTHDTSEGASHAEVAIYCLTITITCFGIIGNTMVCAIVSSTRELHTYTNMFIVHQAVIDLLGSIILLLDNVLARPVEVAGYLLPAVYCKLWVSRYFYWTNLVASTFNLVLITFERYVAIVYPLRYVSIYTNTTVIIMIMSAWVLASVYKSYVSVFRYVKDGICYSNWSKLDPHLQTFIGVMAFLVEYFVPVMVISLAYIHIAVVLKRSATVNVGGTSRVGQTGGRSAEGCNEKSASMLRARNNVLKILLLVVLAYVICWSPNQFLFLKYNLTSEYDFQSVFYHFTVLLAFCNLCVNPVIYALKYKKFRKPLKRMYLWCRGIQVVESELTEYT</sequence>
<feature type="domain" description="G-protein coupled receptors family 1 profile" evidence="7">
    <location>
        <begin position="34"/>
        <end position="304"/>
    </location>
</feature>
<keyword evidence="4 6" id="KW-0472">Membrane</keyword>
<dbReference type="PANTHER" id="PTHR45698">
    <property type="entry name" value="TRACE AMINE-ASSOCIATED RECEPTOR 19N-RELATED"/>
    <property type="match status" value="1"/>
</dbReference>
<accession>A0ABM0MWZ4</accession>
<feature type="transmembrane region" description="Helical" evidence="6">
    <location>
        <begin position="99"/>
        <end position="117"/>
    </location>
</feature>
<name>A0ABM0MWZ4_SACKO</name>
<feature type="transmembrane region" description="Helical" evidence="6">
    <location>
        <begin position="129"/>
        <end position="152"/>
    </location>
</feature>
<dbReference type="CDD" id="cd00637">
    <property type="entry name" value="7tm_classA_rhodopsin-like"/>
    <property type="match status" value="1"/>
</dbReference>
<keyword evidence="5" id="KW-0807">Transducer</keyword>
<dbReference type="Gene3D" id="1.20.1070.10">
    <property type="entry name" value="Rhodopsin 7-helix transmembrane proteins"/>
    <property type="match status" value="1"/>
</dbReference>
<dbReference type="SMART" id="SM01381">
    <property type="entry name" value="7TM_GPCR_Srsx"/>
    <property type="match status" value="1"/>
</dbReference>
<proteinExistence type="inferred from homology"/>
<comment type="similarity">
    <text evidence="5">Belongs to the G-protein coupled receptor 1 family.</text>
</comment>
<evidence type="ECO:0000256" key="1">
    <source>
        <dbReference type="ARBA" id="ARBA00004370"/>
    </source>
</evidence>
<keyword evidence="5" id="KW-0675">Receptor</keyword>
<feature type="transmembrane region" description="Helical" evidence="6">
    <location>
        <begin position="286"/>
        <end position="306"/>
    </location>
</feature>
<keyword evidence="2 5" id="KW-0812">Transmembrane</keyword>
<organism evidence="8 9">
    <name type="scientific">Saccoglossus kowalevskii</name>
    <name type="common">Acorn worm</name>
    <dbReference type="NCBI Taxonomy" id="10224"/>
    <lineage>
        <taxon>Eukaryota</taxon>
        <taxon>Metazoa</taxon>
        <taxon>Hemichordata</taxon>
        <taxon>Enteropneusta</taxon>
        <taxon>Harrimaniidae</taxon>
        <taxon>Saccoglossus</taxon>
    </lineage>
</organism>
<dbReference type="PANTHER" id="PTHR45698:SF1">
    <property type="entry name" value="TRACE AMINE-ASSOCIATED RECEPTOR 13C-LIKE"/>
    <property type="match status" value="1"/>
</dbReference>
<feature type="transmembrane region" description="Helical" evidence="6">
    <location>
        <begin position="247"/>
        <end position="266"/>
    </location>
</feature>
<evidence type="ECO:0000313" key="9">
    <source>
        <dbReference type="RefSeq" id="XP_006824535.1"/>
    </source>
</evidence>
<evidence type="ECO:0000256" key="3">
    <source>
        <dbReference type="ARBA" id="ARBA00022989"/>
    </source>
</evidence>
<dbReference type="PRINTS" id="PR00237">
    <property type="entry name" value="GPCRRHODOPSN"/>
</dbReference>
<dbReference type="PROSITE" id="PS00237">
    <property type="entry name" value="G_PROTEIN_RECEP_F1_1"/>
    <property type="match status" value="1"/>
</dbReference>
<dbReference type="Pfam" id="PF00001">
    <property type="entry name" value="7tm_1"/>
    <property type="match status" value="1"/>
</dbReference>
<dbReference type="Proteomes" id="UP000694865">
    <property type="component" value="Unplaced"/>
</dbReference>
<keyword evidence="3 6" id="KW-1133">Transmembrane helix</keyword>
<protein>
    <submittedName>
        <fullName evidence="9">Neuropeptide FF receptor 2-like</fullName>
    </submittedName>
</protein>
<dbReference type="PROSITE" id="PS50262">
    <property type="entry name" value="G_PROTEIN_RECEP_F1_2"/>
    <property type="match status" value="1"/>
</dbReference>
<evidence type="ECO:0000256" key="4">
    <source>
        <dbReference type="ARBA" id="ARBA00023136"/>
    </source>
</evidence>
<evidence type="ECO:0000256" key="2">
    <source>
        <dbReference type="ARBA" id="ARBA00022692"/>
    </source>
</evidence>
<feature type="transmembrane region" description="Helical" evidence="6">
    <location>
        <begin position="54"/>
        <end position="72"/>
    </location>
</feature>
<evidence type="ECO:0000256" key="5">
    <source>
        <dbReference type="RuleBase" id="RU000688"/>
    </source>
</evidence>
<evidence type="ECO:0000313" key="8">
    <source>
        <dbReference type="Proteomes" id="UP000694865"/>
    </source>
</evidence>
<dbReference type="RefSeq" id="XP_006824535.1">
    <property type="nucleotide sequence ID" value="XM_006824472.1"/>
</dbReference>
<evidence type="ECO:0000256" key="6">
    <source>
        <dbReference type="SAM" id="Phobius"/>
    </source>
</evidence>
<dbReference type="GeneID" id="102805182"/>
<feature type="transmembrane region" description="Helical" evidence="6">
    <location>
        <begin position="18"/>
        <end position="42"/>
    </location>
</feature>
<dbReference type="InterPro" id="IPR017452">
    <property type="entry name" value="GPCR_Rhodpsn_7TM"/>
</dbReference>
<reference evidence="9" key="1">
    <citation type="submission" date="2025-08" db="UniProtKB">
        <authorList>
            <consortium name="RefSeq"/>
        </authorList>
    </citation>
    <scope>IDENTIFICATION</scope>
    <source>
        <tissue evidence="9">Testes</tissue>
    </source>
</reference>
<dbReference type="SUPFAM" id="SSF81321">
    <property type="entry name" value="Family A G protein-coupled receptor-like"/>
    <property type="match status" value="1"/>
</dbReference>
<gene>
    <name evidence="9" type="primary">LOC102805182</name>
</gene>
<comment type="subcellular location">
    <subcellularLocation>
        <location evidence="1">Membrane</location>
    </subcellularLocation>
</comment>